<proteinExistence type="predicted"/>
<dbReference type="RefSeq" id="WP_126609150.1">
    <property type="nucleotide sequence ID" value="NZ_AP025145.1"/>
</dbReference>
<keyword evidence="1" id="KW-0472">Membrane</keyword>
<feature type="transmembrane region" description="Helical" evidence="1">
    <location>
        <begin position="111"/>
        <end position="130"/>
    </location>
</feature>
<organism evidence="2 3">
    <name type="scientific">Vibrio penaeicida</name>
    <dbReference type="NCBI Taxonomy" id="104609"/>
    <lineage>
        <taxon>Bacteria</taxon>
        <taxon>Pseudomonadati</taxon>
        <taxon>Pseudomonadota</taxon>
        <taxon>Gammaproteobacteria</taxon>
        <taxon>Vibrionales</taxon>
        <taxon>Vibrionaceae</taxon>
        <taxon>Vibrio</taxon>
    </lineage>
</organism>
<feature type="transmembrane region" description="Helical" evidence="1">
    <location>
        <begin position="85"/>
        <end position="105"/>
    </location>
</feature>
<dbReference type="AlphaFoldDB" id="A0AAV5NTV4"/>
<evidence type="ECO:0000256" key="1">
    <source>
        <dbReference type="SAM" id="Phobius"/>
    </source>
</evidence>
<comment type="caution">
    <text evidence="2">The sequence shown here is derived from an EMBL/GenBank/DDBJ whole genome shotgun (WGS) entry which is preliminary data.</text>
</comment>
<gene>
    <name evidence="2" type="ORF">GCM10007932_32930</name>
</gene>
<sequence length="182" mass="20193">MTSFQVHPSLHEVLGEEQTYFEVVCIALFATLGTWLIYTSYYLPNIDEGRGLIATIVGFIIVADVLAGCIANFSRGTNNYYASKLKARIVFIVSHVHILLIAWLLEGPLLEAGIVWAFTIGFATVVNRYAGSSSQTFIGATVMCVELLLLPLLQLPNWMEIVSALFMLKVVYSFGVNHYAKH</sequence>
<evidence type="ECO:0000313" key="2">
    <source>
        <dbReference type="EMBL" id="GLQ73933.1"/>
    </source>
</evidence>
<feature type="transmembrane region" description="Helical" evidence="1">
    <location>
        <begin position="20"/>
        <end position="38"/>
    </location>
</feature>
<feature type="transmembrane region" description="Helical" evidence="1">
    <location>
        <begin position="161"/>
        <end position="180"/>
    </location>
</feature>
<dbReference type="EMBL" id="BSNX01000041">
    <property type="protein sequence ID" value="GLQ73933.1"/>
    <property type="molecule type" value="Genomic_DNA"/>
</dbReference>
<evidence type="ECO:0000313" key="3">
    <source>
        <dbReference type="Proteomes" id="UP001156690"/>
    </source>
</evidence>
<dbReference type="Proteomes" id="UP001156690">
    <property type="component" value="Unassembled WGS sequence"/>
</dbReference>
<feature type="transmembrane region" description="Helical" evidence="1">
    <location>
        <begin position="50"/>
        <end position="73"/>
    </location>
</feature>
<reference evidence="3" key="1">
    <citation type="journal article" date="2019" name="Int. J. Syst. Evol. Microbiol.">
        <title>The Global Catalogue of Microorganisms (GCM) 10K type strain sequencing project: providing services to taxonomists for standard genome sequencing and annotation.</title>
        <authorList>
            <consortium name="The Broad Institute Genomics Platform"/>
            <consortium name="The Broad Institute Genome Sequencing Center for Infectious Disease"/>
            <person name="Wu L."/>
            <person name="Ma J."/>
        </authorList>
    </citation>
    <scope>NUCLEOTIDE SEQUENCE [LARGE SCALE GENOMIC DNA]</scope>
    <source>
        <strain evidence="3">NBRC 15640</strain>
    </source>
</reference>
<keyword evidence="3" id="KW-1185">Reference proteome</keyword>
<feature type="transmembrane region" description="Helical" evidence="1">
    <location>
        <begin position="137"/>
        <end position="155"/>
    </location>
</feature>
<keyword evidence="1" id="KW-0812">Transmembrane</keyword>
<name>A0AAV5NTV4_9VIBR</name>
<accession>A0AAV5NTV4</accession>
<keyword evidence="1" id="KW-1133">Transmembrane helix</keyword>
<protein>
    <submittedName>
        <fullName evidence="2">Uncharacterized protein</fullName>
    </submittedName>
</protein>